<gene>
    <name evidence="2" type="ORF">SLS60_004204</name>
</gene>
<evidence type="ECO:0000256" key="1">
    <source>
        <dbReference type="SAM" id="MobiDB-lite"/>
    </source>
</evidence>
<name>A0ABR3RQT9_9PLEO</name>
<keyword evidence="3" id="KW-1185">Reference proteome</keyword>
<dbReference type="Proteomes" id="UP001521785">
    <property type="component" value="Unassembled WGS sequence"/>
</dbReference>
<evidence type="ECO:0000313" key="3">
    <source>
        <dbReference type="Proteomes" id="UP001521785"/>
    </source>
</evidence>
<comment type="caution">
    <text evidence="2">The sequence shown here is derived from an EMBL/GenBank/DDBJ whole genome shotgun (WGS) entry which is preliminary data.</text>
</comment>
<proteinExistence type="predicted"/>
<evidence type="ECO:0000313" key="2">
    <source>
        <dbReference type="EMBL" id="KAL1606797.1"/>
    </source>
</evidence>
<protein>
    <submittedName>
        <fullName evidence="2">Uncharacterized protein</fullName>
    </submittedName>
</protein>
<feature type="region of interest" description="Disordered" evidence="1">
    <location>
        <begin position="283"/>
        <end position="375"/>
    </location>
</feature>
<organism evidence="2 3">
    <name type="scientific">Paraconiothyrium brasiliense</name>
    <dbReference type="NCBI Taxonomy" id="300254"/>
    <lineage>
        <taxon>Eukaryota</taxon>
        <taxon>Fungi</taxon>
        <taxon>Dikarya</taxon>
        <taxon>Ascomycota</taxon>
        <taxon>Pezizomycotina</taxon>
        <taxon>Dothideomycetes</taxon>
        <taxon>Pleosporomycetidae</taxon>
        <taxon>Pleosporales</taxon>
        <taxon>Massarineae</taxon>
        <taxon>Didymosphaeriaceae</taxon>
        <taxon>Paraconiothyrium</taxon>
    </lineage>
</organism>
<dbReference type="EMBL" id="JAKJXO020000004">
    <property type="protein sequence ID" value="KAL1606797.1"/>
    <property type="molecule type" value="Genomic_DNA"/>
</dbReference>
<sequence length="375" mass="42934">MSWSSLSNQRTPLTLGIFPLSSSHFQSANQVKKMFGLDGQKEACSGNSSQPMATHWTLRYREGTKYAWREPPILPILLSTCYWHKQATRAGPCTNPLHKPDEADKAVHYRNFMKEYDNETKGWKSDKNHEKIAKNVFGDWQRNHHRNWLYGDDYATIPGLLDWEMRCALDGNWRGLNHMLVDQELREPELMKPHPEYKLEWKLAVCVHREKQKQDEPRKAKSVEKVVEEERSRYGQMHTWNDSQLAGFIDLMDEQEEEDEQRALAEKEFEVATLLVSMEKANAEAVASSPKVPSPKKRKRTEKKEVTRSSGQSSSDGLRRSSRTKNPKLPSDSLNHPPAPRSPIGTGDNDAPTTNNEQSSTAKPRLVLRLPSACS</sequence>
<reference evidence="2 3" key="1">
    <citation type="submission" date="2024-02" db="EMBL/GenBank/DDBJ databases">
        <title>De novo assembly and annotation of 12 fungi associated with fruit tree decline syndrome in Ontario, Canada.</title>
        <authorList>
            <person name="Sulman M."/>
            <person name="Ellouze W."/>
            <person name="Ilyukhin E."/>
        </authorList>
    </citation>
    <scope>NUCLEOTIDE SEQUENCE [LARGE SCALE GENOMIC DNA]</scope>
    <source>
        <strain evidence="2 3">M42-189</strain>
    </source>
</reference>
<feature type="compositionally biased region" description="Polar residues" evidence="1">
    <location>
        <begin position="351"/>
        <end position="362"/>
    </location>
</feature>
<accession>A0ABR3RQT9</accession>